<dbReference type="PANTHER" id="PTHR43094">
    <property type="entry name" value="AMINOTRANSFERASE"/>
    <property type="match status" value="1"/>
</dbReference>
<keyword evidence="6" id="KW-1185">Reference proteome</keyword>
<protein>
    <submittedName>
        <fullName evidence="5">Aspartate aminotransferase family protein</fullName>
    </submittedName>
</protein>
<dbReference type="InterPro" id="IPR015422">
    <property type="entry name" value="PyrdxlP-dep_Trfase_small"/>
</dbReference>
<comment type="caution">
    <text evidence="5">The sequence shown here is derived from an EMBL/GenBank/DDBJ whole genome shotgun (WGS) entry which is preliminary data.</text>
</comment>
<dbReference type="SUPFAM" id="SSF53383">
    <property type="entry name" value="PLP-dependent transferases"/>
    <property type="match status" value="1"/>
</dbReference>
<name>A0ABQ6LY12_9GAMM</name>
<dbReference type="InterPro" id="IPR049704">
    <property type="entry name" value="Aminotrans_3_PPA_site"/>
</dbReference>
<dbReference type="InterPro" id="IPR015421">
    <property type="entry name" value="PyrdxlP-dep_Trfase_major"/>
</dbReference>
<evidence type="ECO:0000313" key="5">
    <source>
        <dbReference type="EMBL" id="GMG86987.1"/>
    </source>
</evidence>
<sequence length="447" mass="48603">MSQSIDPSLLAGLEPEQMQAFWMPFTANRHFKANPRLIVGAEGMYYTSADGRSVLDGFSGLWCSNAGHGRREISEAVAQQVQSLDYCPPFQFGHPDAFRLADRLAKMAPADLNHVFFCNSGSEAADTALKIARAYWRAKGQGSRTKLIGRVQGYHGVNFGGISVGGMVGNRKLFGPGVDADHLPHTLLPENAFSRGLPEHGGEEMANRLEELVGLHDASNIAAVIVEPFAGSAGVILPPKGYLQKLREICDKHDILLIFDEVITGFGRTGSAFAAEEFGVLPDIITTAKGISNAAVPLGAVFVRDHIHEAFMQGPEHLPELAHGYTYSAHPVACAAAMATLDIYENEKLFERVREISPYFEEAVHSLKGKPHVVDVRNYGLAAAIQLEPRAGEATKRAMEAVLGAWEDGVLLRWTGDTIAIAPPFIIEREQIDKIVETIAAQLEKIQ</sequence>
<evidence type="ECO:0000313" key="6">
    <source>
        <dbReference type="Proteomes" id="UP001224392"/>
    </source>
</evidence>
<reference evidence="5 6" key="1">
    <citation type="submission" date="2023-04" db="EMBL/GenBank/DDBJ databases">
        <title>Marinobulbifer ophiurae gen. nov., sp. Nov., isolate from tissue of brittle star Ophioplocus japonicus.</title>
        <authorList>
            <person name="Kawano K."/>
            <person name="Sawayama S."/>
            <person name="Nakagawa S."/>
        </authorList>
    </citation>
    <scope>NUCLEOTIDE SEQUENCE [LARGE SCALE GENOMIC DNA]</scope>
    <source>
        <strain evidence="5 6">NKW57</strain>
    </source>
</reference>
<comment type="similarity">
    <text evidence="2 4">Belongs to the class-III pyridoxal-phosphate-dependent aminotransferase family.</text>
</comment>
<evidence type="ECO:0000256" key="2">
    <source>
        <dbReference type="ARBA" id="ARBA00008954"/>
    </source>
</evidence>
<comment type="cofactor">
    <cofactor evidence="1">
        <name>pyridoxal 5'-phosphate</name>
        <dbReference type="ChEBI" id="CHEBI:597326"/>
    </cofactor>
</comment>
<dbReference type="CDD" id="cd00610">
    <property type="entry name" value="OAT_like"/>
    <property type="match status" value="1"/>
</dbReference>
<keyword evidence="5" id="KW-0808">Transferase</keyword>
<evidence type="ECO:0000256" key="4">
    <source>
        <dbReference type="RuleBase" id="RU003560"/>
    </source>
</evidence>
<evidence type="ECO:0000256" key="3">
    <source>
        <dbReference type="ARBA" id="ARBA00022898"/>
    </source>
</evidence>
<dbReference type="RefSeq" id="WP_285763603.1">
    <property type="nucleotide sequence ID" value="NZ_BSYJ01000002.1"/>
</dbReference>
<dbReference type="PROSITE" id="PS00600">
    <property type="entry name" value="AA_TRANSFER_CLASS_3"/>
    <property type="match status" value="1"/>
</dbReference>
<evidence type="ECO:0000256" key="1">
    <source>
        <dbReference type="ARBA" id="ARBA00001933"/>
    </source>
</evidence>
<dbReference type="Gene3D" id="3.90.1150.10">
    <property type="entry name" value="Aspartate Aminotransferase, domain 1"/>
    <property type="match status" value="1"/>
</dbReference>
<organism evidence="5 6">
    <name type="scientific">Biformimicrobium ophioploci</name>
    <dbReference type="NCBI Taxonomy" id="3036711"/>
    <lineage>
        <taxon>Bacteria</taxon>
        <taxon>Pseudomonadati</taxon>
        <taxon>Pseudomonadota</taxon>
        <taxon>Gammaproteobacteria</taxon>
        <taxon>Cellvibrionales</taxon>
        <taxon>Microbulbiferaceae</taxon>
        <taxon>Biformimicrobium</taxon>
    </lineage>
</organism>
<dbReference type="Gene3D" id="3.40.640.10">
    <property type="entry name" value="Type I PLP-dependent aspartate aminotransferase-like (Major domain)"/>
    <property type="match status" value="1"/>
</dbReference>
<keyword evidence="3 4" id="KW-0663">Pyridoxal phosphate</keyword>
<dbReference type="GO" id="GO:0008483">
    <property type="term" value="F:transaminase activity"/>
    <property type="evidence" value="ECO:0007669"/>
    <property type="project" value="UniProtKB-KW"/>
</dbReference>
<dbReference type="InterPro" id="IPR015424">
    <property type="entry name" value="PyrdxlP-dep_Trfase"/>
</dbReference>
<proteinExistence type="inferred from homology"/>
<dbReference type="Pfam" id="PF00202">
    <property type="entry name" value="Aminotran_3"/>
    <property type="match status" value="1"/>
</dbReference>
<keyword evidence="5" id="KW-0032">Aminotransferase</keyword>
<gene>
    <name evidence="5" type="ORF">MNKW57_13080</name>
</gene>
<dbReference type="Proteomes" id="UP001224392">
    <property type="component" value="Unassembled WGS sequence"/>
</dbReference>
<dbReference type="EMBL" id="BSYJ01000002">
    <property type="protein sequence ID" value="GMG86987.1"/>
    <property type="molecule type" value="Genomic_DNA"/>
</dbReference>
<accession>A0ABQ6LY12</accession>
<dbReference type="PIRSF" id="PIRSF000521">
    <property type="entry name" value="Transaminase_4ab_Lys_Orn"/>
    <property type="match status" value="1"/>
</dbReference>
<dbReference type="PANTHER" id="PTHR43094:SF1">
    <property type="entry name" value="AMINOTRANSFERASE CLASS-III"/>
    <property type="match status" value="1"/>
</dbReference>
<dbReference type="InterPro" id="IPR005814">
    <property type="entry name" value="Aminotrans_3"/>
</dbReference>